<dbReference type="AlphaFoldDB" id="A0A1G9JHR2"/>
<dbReference type="Proteomes" id="UP000199440">
    <property type="component" value="Unassembled WGS sequence"/>
</dbReference>
<organism evidence="1 2">
    <name type="scientific">Kriegella aquimaris</name>
    <dbReference type="NCBI Taxonomy" id="192904"/>
    <lineage>
        <taxon>Bacteria</taxon>
        <taxon>Pseudomonadati</taxon>
        <taxon>Bacteroidota</taxon>
        <taxon>Flavobacteriia</taxon>
        <taxon>Flavobacteriales</taxon>
        <taxon>Flavobacteriaceae</taxon>
        <taxon>Kriegella</taxon>
    </lineage>
</organism>
<dbReference type="RefSeq" id="WP_089885021.1">
    <property type="nucleotide sequence ID" value="NZ_FNGV01000001.1"/>
</dbReference>
<dbReference type="STRING" id="192904.SAMN04488514_101562"/>
<evidence type="ECO:0000313" key="1">
    <source>
        <dbReference type="EMBL" id="SDL37120.1"/>
    </source>
</evidence>
<accession>A0A1G9JHR2</accession>
<keyword evidence="2" id="KW-1185">Reference proteome</keyword>
<protein>
    <submittedName>
        <fullName evidence="1">Uncharacterized protein</fullName>
    </submittedName>
</protein>
<reference evidence="1 2" key="1">
    <citation type="submission" date="2016-10" db="EMBL/GenBank/DDBJ databases">
        <authorList>
            <person name="de Groot N.N."/>
        </authorList>
    </citation>
    <scope>NUCLEOTIDE SEQUENCE [LARGE SCALE GENOMIC DNA]</scope>
    <source>
        <strain evidence="1 2">DSM 19886</strain>
    </source>
</reference>
<evidence type="ECO:0000313" key="2">
    <source>
        <dbReference type="Proteomes" id="UP000199440"/>
    </source>
</evidence>
<sequence length="160" mass="17558">MHASTTEQKRVFIKSYGQIFELENALKVIQGMDFNKISISVIGNLGDVYANNPEGLAIEESRLQIFFKELLNTDTDFDSFYNPEMGQLFVVGFLVATFLNPVGKRAIGSLSGGPYGILRGLGVSEVTATSSVKKLNDHKYLLVARGGSFEIEKLEDSLGN</sequence>
<name>A0A1G9JHR2_9FLAO</name>
<gene>
    <name evidence="1" type="ORF">SAMN04488514_101562</name>
</gene>
<proteinExistence type="predicted"/>
<dbReference type="EMBL" id="FNGV01000001">
    <property type="protein sequence ID" value="SDL37120.1"/>
    <property type="molecule type" value="Genomic_DNA"/>
</dbReference>
<dbReference type="OrthoDB" id="1201799at2"/>